<accession>A0A2W5SIV1</accession>
<dbReference type="Proteomes" id="UP000248975">
    <property type="component" value="Unassembled WGS sequence"/>
</dbReference>
<name>A0A2W5SIV1_CERSP</name>
<feature type="domain" description="Acyltransferase 3" evidence="2">
    <location>
        <begin position="6"/>
        <end position="323"/>
    </location>
</feature>
<dbReference type="GO" id="GO:0009103">
    <property type="term" value="P:lipopolysaccharide biosynthetic process"/>
    <property type="evidence" value="ECO:0007669"/>
    <property type="project" value="TreeGrafter"/>
</dbReference>
<evidence type="ECO:0000259" key="3">
    <source>
        <dbReference type="Pfam" id="PF19040"/>
    </source>
</evidence>
<feature type="transmembrane region" description="Helical" evidence="1">
    <location>
        <begin position="188"/>
        <end position="209"/>
    </location>
</feature>
<reference evidence="4 5" key="1">
    <citation type="submission" date="2017-08" db="EMBL/GenBank/DDBJ databases">
        <title>Infants hospitalized years apart are colonized by the same room-sourced microbial strains.</title>
        <authorList>
            <person name="Brooks B."/>
            <person name="Olm M.R."/>
            <person name="Firek B.A."/>
            <person name="Baker R."/>
            <person name="Thomas B.C."/>
            <person name="Morowitz M.J."/>
            <person name="Banfield J.F."/>
        </authorList>
    </citation>
    <scope>NUCLEOTIDE SEQUENCE [LARGE SCALE GENOMIC DNA]</scope>
    <source>
        <strain evidence="4">S2_003_000_R2_11</strain>
    </source>
</reference>
<dbReference type="InterPro" id="IPR050879">
    <property type="entry name" value="Acyltransferase_3"/>
</dbReference>
<dbReference type="Pfam" id="PF19040">
    <property type="entry name" value="SGNH"/>
    <property type="match status" value="1"/>
</dbReference>
<protein>
    <recommendedName>
        <fullName evidence="6">Acyltransferase</fullName>
    </recommendedName>
</protein>
<proteinExistence type="predicted"/>
<keyword evidence="1" id="KW-0812">Transmembrane</keyword>
<dbReference type="GO" id="GO:0016747">
    <property type="term" value="F:acyltransferase activity, transferring groups other than amino-acyl groups"/>
    <property type="evidence" value="ECO:0007669"/>
    <property type="project" value="InterPro"/>
</dbReference>
<dbReference type="Pfam" id="PF01757">
    <property type="entry name" value="Acyl_transf_3"/>
    <property type="match status" value="1"/>
</dbReference>
<dbReference type="GO" id="GO:0016020">
    <property type="term" value="C:membrane"/>
    <property type="evidence" value="ECO:0007669"/>
    <property type="project" value="TreeGrafter"/>
</dbReference>
<feature type="transmembrane region" description="Helical" evidence="1">
    <location>
        <begin position="272"/>
        <end position="294"/>
    </location>
</feature>
<feature type="transmembrane region" description="Helical" evidence="1">
    <location>
        <begin position="31"/>
        <end position="51"/>
    </location>
</feature>
<gene>
    <name evidence="4" type="ORF">DI533_03225</name>
</gene>
<keyword evidence="1" id="KW-1133">Transmembrane helix</keyword>
<dbReference type="PANTHER" id="PTHR23028">
    <property type="entry name" value="ACETYLTRANSFERASE"/>
    <property type="match status" value="1"/>
</dbReference>
<feature type="transmembrane region" description="Helical" evidence="1">
    <location>
        <begin position="344"/>
        <end position="362"/>
    </location>
</feature>
<feature type="transmembrane region" description="Helical" evidence="1">
    <location>
        <begin position="164"/>
        <end position="181"/>
    </location>
</feature>
<dbReference type="SUPFAM" id="SSF52266">
    <property type="entry name" value="SGNH hydrolase"/>
    <property type="match status" value="1"/>
</dbReference>
<comment type="caution">
    <text evidence="4">The sequence shown here is derived from an EMBL/GenBank/DDBJ whole genome shotgun (WGS) entry which is preliminary data.</text>
</comment>
<dbReference type="InterPro" id="IPR043968">
    <property type="entry name" value="SGNH"/>
</dbReference>
<dbReference type="AlphaFoldDB" id="A0A2W5SIV1"/>
<feature type="transmembrane region" description="Helical" evidence="1">
    <location>
        <begin position="7"/>
        <end position="25"/>
    </location>
</feature>
<feature type="domain" description="SGNH" evidence="3">
    <location>
        <begin position="421"/>
        <end position="627"/>
    </location>
</feature>
<dbReference type="PANTHER" id="PTHR23028:SF53">
    <property type="entry name" value="ACYL_TRANSF_3 DOMAIN-CONTAINING PROTEIN"/>
    <property type="match status" value="1"/>
</dbReference>
<dbReference type="EMBL" id="QFQS01000001">
    <property type="protein sequence ID" value="PZQ99684.1"/>
    <property type="molecule type" value="Genomic_DNA"/>
</dbReference>
<keyword evidence="1" id="KW-0472">Membrane</keyword>
<evidence type="ECO:0000259" key="2">
    <source>
        <dbReference type="Pfam" id="PF01757"/>
    </source>
</evidence>
<feature type="transmembrane region" description="Helical" evidence="1">
    <location>
        <begin position="215"/>
        <end position="235"/>
    </location>
</feature>
<sequence length="641" mass="71457">MRYRSEIDGLRAVAVLPVILFHAGMPGFAGGFLGVDVFFVISGYLITSILLDDLAADRFSILKFYDRRARRILPALFFVILCSLPFAWAWMLPWQLEDMGQSILAVVFFVSNIFFWIETDYFDGPAGEKPLLHTWSLSVEEQYYVLFPLLLWMLWRYARGKTGLVLAVIALASLIFSQWFSRHDPSGNFFLLPSRMWELLAGSLCALALQGRGGWSSNIASAAGLVMVLVAMATFTEATPMPSFYGLLPVGGVVLIILFAAEGTLTSRILSWRPFVGIGLVSYSAYLWHQPLFAFARIGRLEEPPLAVMLGLSAAALLLAWGTWAYVERPFRARSGEPFVSRRFVFLASGVAGAVLAMMAAVTMNLDGFPGRFDADRLASYEWDNKVLQKEAWAELKKRSGDGGYAITANDYDRMPWFTQDKRVKLLVFGNSHARDMFSALDSSPVITRTYQVALFMGQVYNTKDVDDLLVSPNFRDADFVLLASRQSVFSLQSMPRLVQRIKAAGKTPVIVLNTPEFAGDITFNLADSMILPKLDELEQGDIPGLAQEINDAYWDDHLIQRKGMVNTKLRAIARAEGVAVLDREKYICDAGKQVCYGVSSQLGKYFFDYGHTTAEGADFFGRRIAQVNWLAPLGRSLASK</sequence>
<organism evidence="4 5">
    <name type="scientific">Cereibacter sphaeroides</name>
    <name type="common">Rhodobacter sphaeroides</name>
    <dbReference type="NCBI Taxonomy" id="1063"/>
    <lineage>
        <taxon>Bacteria</taxon>
        <taxon>Pseudomonadati</taxon>
        <taxon>Pseudomonadota</taxon>
        <taxon>Alphaproteobacteria</taxon>
        <taxon>Rhodobacterales</taxon>
        <taxon>Paracoccaceae</taxon>
        <taxon>Cereibacter</taxon>
    </lineage>
</organism>
<feature type="transmembrane region" description="Helical" evidence="1">
    <location>
        <begin position="306"/>
        <end position="324"/>
    </location>
</feature>
<evidence type="ECO:0000313" key="4">
    <source>
        <dbReference type="EMBL" id="PZQ99684.1"/>
    </source>
</evidence>
<dbReference type="InterPro" id="IPR002656">
    <property type="entry name" value="Acyl_transf_3_dom"/>
</dbReference>
<feature type="transmembrane region" description="Helical" evidence="1">
    <location>
        <begin position="242"/>
        <end position="260"/>
    </location>
</feature>
<feature type="transmembrane region" description="Helical" evidence="1">
    <location>
        <begin position="103"/>
        <end position="122"/>
    </location>
</feature>
<evidence type="ECO:0008006" key="6">
    <source>
        <dbReference type="Google" id="ProtNLM"/>
    </source>
</evidence>
<evidence type="ECO:0000313" key="5">
    <source>
        <dbReference type="Proteomes" id="UP000248975"/>
    </source>
</evidence>
<feature type="transmembrane region" description="Helical" evidence="1">
    <location>
        <begin position="72"/>
        <end position="91"/>
    </location>
</feature>
<evidence type="ECO:0000256" key="1">
    <source>
        <dbReference type="SAM" id="Phobius"/>
    </source>
</evidence>